<evidence type="ECO:0000313" key="2">
    <source>
        <dbReference type="EMBL" id="PKV92438.1"/>
    </source>
</evidence>
<feature type="region of interest" description="Disordered" evidence="1">
    <location>
        <begin position="61"/>
        <end position="91"/>
    </location>
</feature>
<sequence>MSESPHHRVRARWPAPQRRQRTASTDEHREVPVTDPAELARFAEHDPDATDSGLADAYVDLGPADSLAMDDAPDPDDTGFDDAAQVDLDPA</sequence>
<evidence type="ECO:0000256" key="1">
    <source>
        <dbReference type="SAM" id="MobiDB-lite"/>
    </source>
</evidence>
<dbReference type="OrthoDB" id="9907270at2"/>
<protein>
    <recommendedName>
        <fullName evidence="4">DUF5709 domain-containing protein</fullName>
    </recommendedName>
</protein>
<feature type="region of interest" description="Disordered" evidence="1">
    <location>
        <begin position="1"/>
        <end position="35"/>
    </location>
</feature>
<organism evidence="2 3">
    <name type="scientific">Amycolatopsis echigonensis</name>
    <dbReference type="NCBI Taxonomy" id="2576905"/>
    <lineage>
        <taxon>Bacteria</taxon>
        <taxon>Bacillati</taxon>
        <taxon>Actinomycetota</taxon>
        <taxon>Actinomycetes</taxon>
        <taxon>Pseudonocardiales</taxon>
        <taxon>Pseudonocardiaceae</taxon>
        <taxon>Amycolatopsis</taxon>
    </lineage>
</organism>
<feature type="compositionally biased region" description="Acidic residues" evidence="1">
    <location>
        <begin position="71"/>
        <end position="80"/>
    </location>
</feature>
<evidence type="ECO:0008006" key="4">
    <source>
        <dbReference type="Google" id="ProtNLM"/>
    </source>
</evidence>
<proteinExistence type="predicted"/>
<comment type="caution">
    <text evidence="2">The sequence shown here is derived from an EMBL/GenBank/DDBJ whole genome shotgun (WGS) entry which is preliminary data.</text>
</comment>
<name>A0A2N3WEX1_9PSEU</name>
<evidence type="ECO:0000313" key="3">
    <source>
        <dbReference type="Proteomes" id="UP000233750"/>
    </source>
</evidence>
<dbReference type="RefSeq" id="WP_143271385.1">
    <property type="nucleotide sequence ID" value="NZ_PJMY01000003.1"/>
</dbReference>
<dbReference type="EMBL" id="PJMY01000003">
    <property type="protein sequence ID" value="PKV92438.1"/>
    <property type="molecule type" value="Genomic_DNA"/>
</dbReference>
<reference evidence="2 3" key="1">
    <citation type="submission" date="2017-12" db="EMBL/GenBank/DDBJ databases">
        <title>Sequencing the genomes of 1000 Actinobacteria strains.</title>
        <authorList>
            <person name="Klenk H.-P."/>
        </authorList>
    </citation>
    <scope>NUCLEOTIDE SEQUENCE [LARGE SCALE GENOMIC DNA]</scope>
    <source>
        <strain evidence="2 3">DSM 45165</strain>
    </source>
</reference>
<dbReference type="Proteomes" id="UP000233750">
    <property type="component" value="Unassembled WGS sequence"/>
</dbReference>
<keyword evidence="3" id="KW-1185">Reference proteome</keyword>
<gene>
    <name evidence="2" type="ORF">ATK30_3242</name>
</gene>
<accession>A0A2N3WEX1</accession>
<dbReference type="AlphaFoldDB" id="A0A2N3WEX1"/>